<dbReference type="RefSeq" id="WP_316413825.1">
    <property type="nucleotide sequence ID" value="NZ_AP027080.1"/>
</dbReference>
<sequence length="168" mass="18522">MSWLDPQRSQEPSGDTALRAELRALLGMKPRNYFESEPTPELIALADELRKEARRRNHTSRRRSHWMLMAAALPLALAFGGVSLWGIAQKHKAEDLASAMALKEAELNRMAASIKREPVPGKAVEAQQPLLVSGRKPAKPATKGKELVIPIEQPAGVIPQDTQQVKAH</sequence>
<gene>
    <name evidence="2" type="ORF">METEAL_01000</name>
</gene>
<proteinExistence type="predicted"/>
<evidence type="ECO:0000313" key="2">
    <source>
        <dbReference type="EMBL" id="BDU70926.1"/>
    </source>
</evidence>
<evidence type="ECO:0000256" key="1">
    <source>
        <dbReference type="SAM" id="Phobius"/>
    </source>
</evidence>
<keyword evidence="1" id="KW-1133">Transmembrane helix</keyword>
<evidence type="ECO:0000313" key="3">
    <source>
        <dbReference type="Proteomes" id="UP001238179"/>
    </source>
</evidence>
<dbReference type="EMBL" id="AP027080">
    <property type="protein sequence ID" value="BDU70926.1"/>
    <property type="molecule type" value="Genomic_DNA"/>
</dbReference>
<feature type="transmembrane region" description="Helical" evidence="1">
    <location>
        <begin position="66"/>
        <end position="88"/>
    </location>
</feature>
<organism evidence="2 3">
    <name type="scientific">Mesoterricola silvestris</name>
    <dbReference type="NCBI Taxonomy" id="2927979"/>
    <lineage>
        <taxon>Bacteria</taxon>
        <taxon>Pseudomonadati</taxon>
        <taxon>Acidobacteriota</taxon>
        <taxon>Holophagae</taxon>
        <taxon>Holophagales</taxon>
        <taxon>Holophagaceae</taxon>
        <taxon>Mesoterricola</taxon>
    </lineage>
</organism>
<keyword evidence="3" id="KW-1185">Reference proteome</keyword>
<protein>
    <submittedName>
        <fullName evidence="2">Uncharacterized protein</fullName>
    </submittedName>
</protein>
<dbReference type="Proteomes" id="UP001238179">
    <property type="component" value="Chromosome"/>
</dbReference>
<keyword evidence="1" id="KW-0472">Membrane</keyword>
<accession>A0AA48K7C0</accession>
<keyword evidence="1" id="KW-0812">Transmembrane</keyword>
<dbReference type="KEGG" id="msil:METEAL_01000"/>
<reference evidence="3" key="1">
    <citation type="journal article" date="2023" name="Int. J. Syst. Evol. Microbiol.">
        <title>Mesoterricola silvestris gen. nov., sp. nov., Mesoterricola sediminis sp. nov., Geothrix oryzae sp. nov., Geothrix edaphica sp. nov., Geothrix rubra sp. nov., and Geothrix limicola sp. nov., six novel members of Acidobacteriota isolated from soils.</title>
        <authorList>
            <person name="Itoh H."/>
            <person name="Sugisawa Y."/>
            <person name="Mise K."/>
            <person name="Xu Z."/>
            <person name="Kuniyasu M."/>
            <person name="Ushijima N."/>
            <person name="Kawano K."/>
            <person name="Kobayashi E."/>
            <person name="Shiratori Y."/>
            <person name="Masuda Y."/>
            <person name="Senoo K."/>
        </authorList>
    </citation>
    <scope>NUCLEOTIDE SEQUENCE [LARGE SCALE GENOMIC DNA]</scope>
    <source>
        <strain evidence="3">W79</strain>
    </source>
</reference>
<dbReference type="AlphaFoldDB" id="A0AA48K7C0"/>
<name>A0AA48K7C0_9BACT</name>